<sequence>MSPAYKKMFEARQTFKPVRRYGQPDGNSDIFWGIIYNNDFIFERDICADLIIAGYKFRQTLQQKGTLERKIRVLEKLPENDEDEERLQLCYEELETVKRNHSQNEQKMFADESMIPPGPLKRDYDAMRQDPAWYLRKELIEDCFGRGGCCARGCDCCRNRASASYKRGVGHCTTDCGCCASERGFEYTAGEKQETVEQLDKMLRSRNPSYIVKMAEAYFAKPLEQKVLEQVQKKKLQKKKVWWKQLL</sequence>
<accession>A0ABQ8WY39</accession>
<name>A0ABQ8WY39_PENCH</name>
<organism evidence="1 2">
    <name type="scientific">Penicillium chrysogenum</name>
    <name type="common">Penicillium notatum</name>
    <dbReference type="NCBI Taxonomy" id="5076"/>
    <lineage>
        <taxon>Eukaryota</taxon>
        <taxon>Fungi</taxon>
        <taxon>Dikarya</taxon>
        <taxon>Ascomycota</taxon>
        <taxon>Pezizomycotina</taxon>
        <taxon>Eurotiomycetes</taxon>
        <taxon>Eurotiomycetidae</taxon>
        <taxon>Eurotiales</taxon>
        <taxon>Aspergillaceae</taxon>
        <taxon>Penicillium</taxon>
        <taxon>Penicillium chrysogenum species complex</taxon>
    </lineage>
</organism>
<keyword evidence="2" id="KW-1185">Reference proteome</keyword>
<proteinExistence type="predicted"/>
<dbReference type="EMBL" id="JAPVEB010000001">
    <property type="protein sequence ID" value="KAJ5283550.1"/>
    <property type="molecule type" value="Genomic_DNA"/>
</dbReference>
<evidence type="ECO:0000313" key="1">
    <source>
        <dbReference type="EMBL" id="KAJ5283550.1"/>
    </source>
</evidence>
<comment type="caution">
    <text evidence="1">The sequence shown here is derived from an EMBL/GenBank/DDBJ whole genome shotgun (WGS) entry which is preliminary data.</text>
</comment>
<protein>
    <submittedName>
        <fullName evidence="1">Uncharacterized protein</fullName>
    </submittedName>
</protein>
<evidence type="ECO:0000313" key="2">
    <source>
        <dbReference type="Proteomes" id="UP001220256"/>
    </source>
</evidence>
<reference evidence="1 2" key="1">
    <citation type="journal article" date="2023" name="IMA Fungus">
        <title>Comparative genomic study of the Penicillium genus elucidates a diverse pangenome and 15 lateral gene transfer events.</title>
        <authorList>
            <person name="Petersen C."/>
            <person name="Sorensen T."/>
            <person name="Nielsen M.R."/>
            <person name="Sondergaard T.E."/>
            <person name="Sorensen J.L."/>
            <person name="Fitzpatrick D.A."/>
            <person name="Frisvad J.C."/>
            <person name="Nielsen K.L."/>
        </authorList>
    </citation>
    <scope>NUCLEOTIDE SEQUENCE [LARGE SCALE GENOMIC DNA]</scope>
    <source>
        <strain evidence="1 2">IBT 3361</strain>
    </source>
</reference>
<gene>
    <name evidence="1" type="ORF">N7505_001530</name>
</gene>
<dbReference type="Proteomes" id="UP001220256">
    <property type="component" value="Unassembled WGS sequence"/>
</dbReference>